<reference evidence="1" key="1">
    <citation type="journal article" date="2017" name="Elife">
        <title>The kinetoplastid-infecting Bodo saltans virus (BsV), a window into the most abundant giant viruses in the sea.</title>
        <authorList>
            <person name="Deeg C.M."/>
            <person name="Chow C.-E.T."/>
            <person name="Suttle C.A."/>
        </authorList>
    </citation>
    <scope>NUCLEOTIDE SEQUENCE</scope>
    <source>
        <strain evidence="1">NG1</strain>
    </source>
</reference>
<evidence type="ECO:0000313" key="1">
    <source>
        <dbReference type="EMBL" id="ATZ80523.1"/>
    </source>
</evidence>
<evidence type="ECO:0000313" key="2">
    <source>
        <dbReference type="Proteomes" id="UP000240325"/>
    </source>
</evidence>
<sequence>MIIKNAQLENYYINLGLLKHPIKKIQILNLPIADYTLQFNSFETDKSNVSINNIFDFGIYSHIVDMKPCPSQYKDYIMIPIATVIFIGVSNHYMSDEEKKMFIDFAKVDVAKIKYMKLDKMDIYEHLPDEKCKLLISGFEYPSSIDVRTADLCNYRTDLSKYRCDFERIEEFDIIYEYPIELKNIVKSIKCDNKFSLCADNLVVESDDNGYLVFTDLEKNVHGYLSLFPYDKQQKININIHAQYKNIVLDFNNVKKSTLYFRKKVGKSINFMVEYF</sequence>
<proteinExistence type="predicted"/>
<keyword evidence="2" id="KW-1185">Reference proteome</keyword>
<organism evidence="1">
    <name type="scientific">Bodo saltans virus</name>
    <dbReference type="NCBI Taxonomy" id="2024608"/>
    <lineage>
        <taxon>Viruses</taxon>
        <taxon>Varidnaviria</taxon>
        <taxon>Bamfordvirae</taxon>
        <taxon>Nucleocytoviricota</taxon>
        <taxon>Megaviricetes</taxon>
        <taxon>Imitervirales</taxon>
        <taxon>Mimiviridae</taxon>
        <taxon>Klosneuvirinae</taxon>
        <taxon>Theiavirus</taxon>
        <taxon>Theiavirus salishense</taxon>
    </lineage>
</organism>
<dbReference type="EMBL" id="MF782455">
    <property type="protein sequence ID" value="ATZ80523.1"/>
    <property type="molecule type" value="Genomic_DNA"/>
</dbReference>
<protein>
    <submittedName>
        <fullName evidence="1">Uncharacterized protein</fullName>
    </submittedName>
</protein>
<dbReference type="Proteomes" id="UP000240325">
    <property type="component" value="Segment"/>
</dbReference>
<accession>A0A2H4UUB0</accession>
<name>A0A2H4UUB0_9VIRU</name>
<gene>
    <name evidence="1" type="ORF">BMW23_0471</name>
</gene>